<reference evidence="2" key="1">
    <citation type="submission" date="2020-10" db="EMBL/GenBank/DDBJ databases">
        <authorList>
            <person name="Gilroy R."/>
        </authorList>
    </citation>
    <scope>NUCLEOTIDE SEQUENCE</scope>
    <source>
        <strain evidence="2">14508</strain>
    </source>
</reference>
<keyword evidence="1" id="KW-1133">Transmembrane helix</keyword>
<evidence type="ECO:0000256" key="1">
    <source>
        <dbReference type="SAM" id="Phobius"/>
    </source>
</evidence>
<dbReference type="AlphaFoldDB" id="A0A9D1GA76"/>
<organism evidence="2 3">
    <name type="scientific">Candidatus Caccosoma faecigallinarum</name>
    <dbReference type="NCBI Taxonomy" id="2840720"/>
    <lineage>
        <taxon>Bacteria</taxon>
        <taxon>Bacillati</taxon>
        <taxon>Bacillota</taxon>
        <taxon>Bacillota incertae sedis</taxon>
        <taxon>Candidatus Caccosoma</taxon>
    </lineage>
</organism>
<protein>
    <submittedName>
        <fullName evidence="2">Uncharacterized protein</fullName>
    </submittedName>
</protein>
<evidence type="ECO:0000313" key="3">
    <source>
        <dbReference type="Proteomes" id="UP000886893"/>
    </source>
</evidence>
<keyword evidence="1" id="KW-0812">Transmembrane</keyword>
<name>A0A9D1GA76_9FIRM</name>
<evidence type="ECO:0000313" key="2">
    <source>
        <dbReference type="EMBL" id="HIT17613.1"/>
    </source>
</evidence>
<reference evidence="2" key="2">
    <citation type="journal article" date="2021" name="PeerJ">
        <title>Extensive microbial diversity within the chicken gut microbiome revealed by metagenomics and culture.</title>
        <authorList>
            <person name="Gilroy R."/>
            <person name="Ravi A."/>
            <person name="Getino M."/>
            <person name="Pursley I."/>
            <person name="Horton D.L."/>
            <person name="Alikhan N.F."/>
            <person name="Baker D."/>
            <person name="Gharbi K."/>
            <person name="Hall N."/>
            <person name="Watson M."/>
            <person name="Adriaenssens E.M."/>
            <person name="Foster-Nyarko E."/>
            <person name="Jarju S."/>
            <person name="Secka A."/>
            <person name="Antonio M."/>
            <person name="Oren A."/>
            <person name="Chaudhuri R.R."/>
            <person name="La Ragione R."/>
            <person name="Hildebrand F."/>
            <person name="Pallen M.J."/>
        </authorList>
    </citation>
    <scope>NUCLEOTIDE SEQUENCE</scope>
    <source>
        <strain evidence="2">14508</strain>
    </source>
</reference>
<proteinExistence type="predicted"/>
<sequence>MAMNQDENILFKISEQCDQKDYESAKILLVPYLKQNPNHGEANFLMVRVLTQDYTLEKVDEDFEQYFQVALIHANEKQKKEMIRQYNRYIENLRLSERIEQLAPRSLKKTLLSNFFVFLLSFCIMIGIILCFYEQITSGLILIGVAILLGVMQYLLHHTKK</sequence>
<dbReference type="Proteomes" id="UP000886893">
    <property type="component" value="Unassembled WGS sequence"/>
</dbReference>
<comment type="caution">
    <text evidence="2">The sequence shown here is derived from an EMBL/GenBank/DDBJ whole genome shotgun (WGS) entry which is preliminary data.</text>
</comment>
<feature type="transmembrane region" description="Helical" evidence="1">
    <location>
        <begin position="111"/>
        <end position="130"/>
    </location>
</feature>
<gene>
    <name evidence="2" type="ORF">IAD04_04490</name>
</gene>
<keyword evidence="1" id="KW-0472">Membrane</keyword>
<dbReference type="EMBL" id="DVKI01000138">
    <property type="protein sequence ID" value="HIT17613.1"/>
    <property type="molecule type" value="Genomic_DNA"/>
</dbReference>
<accession>A0A9D1GA76</accession>
<feature type="transmembrane region" description="Helical" evidence="1">
    <location>
        <begin position="136"/>
        <end position="156"/>
    </location>
</feature>